<reference evidence="1" key="1">
    <citation type="submission" date="2021-01" db="EMBL/GenBank/DDBJ databases">
        <title>Phytophthora aleatoria, a newly-described species from Pinus radiata is distinct from Phytophthora cactorum isolates based on comparative genomics.</title>
        <authorList>
            <person name="Mcdougal R."/>
            <person name="Panda P."/>
            <person name="Williams N."/>
            <person name="Studholme D.J."/>
        </authorList>
    </citation>
    <scope>NUCLEOTIDE SEQUENCE</scope>
    <source>
        <strain evidence="1">NZFS 4037</strain>
    </source>
</reference>
<protein>
    <submittedName>
        <fullName evidence="1">Uncharacterized protein</fullName>
    </submittedName>
</protein>
<sequence>MDICEPVLRIAFVVASSMSDHRGNGRVFSNYPYALYAVDVKFQPALRRSPK</sequence>
<accession>A0A8J5II17</accession>
<proteinExistence type="predicted"/>
<comment type="caution">
    <text evidence="1">The sequence shown here is derived from an EMBL/GenBank/DDBJ whole genome shotgun (WGS) entry which is preliminary data.</text>
</comment>
<gene>
    <name evidence="1" type="ORF">JG688_00008444</name>
</gene>
<dbReference type="Proteomes" id="UP000709295">
    <property type="component" value="Unassembled WGS sequence"/>
</dbReference>
<evidence type="ECO:0000313" key="2">
    <source>
        <dbReference type="Proteomes" id="UP000709295"/>
    </source>
</evidence>
<keyword evidence="2" id="KW-1185">Reference proteome</keyword>
<name>A0A8J5II17_9STRA</name>
<dbReference type="EMBL" id="JAENGY010000445">
    <property type="protein sequence ID" value="KAG6962777.1"/>
    <property type="molecule type" value="Genomic_DNA"/>
</dbReference>
<feature type="non-terminal residue" evidence="1">
    <location>
        <position position="51"/>
    </location>
</feature>
<dbReference type="AlphaFoldDB" id="A0A8J5II17"/>
<evidence type="ECO:0000313" key="1">
    <source>
        <dbReference type="EMBL" id="KAG6962777.1"/>
    </source>
</evidence>
<organism evidence="1 2">
    <name type="scientific">Phytophthora aleatoria</name>
    <dbReference type="NCBI Taxonomy" id="2496075"/>
    <lineage>
        <taxon>Eukaryota</taxon>
        <taxon>Sar</taxon>
        <taxon>Stramenopiles</taxon>
        <taxon>Oomycota</taxon>
        <taxon>Peronosporomycetes</taxon>
        <taxon>Peronosporales</taxon>
        <taxon>Peronosporaceae</taxon>
        <taxon>Phytophthora</taxon>
    </lineage>
</organism>